<sequence>MKLRYFVFDLDGTLIDSSGAILASLRQMEKRLGLHPLPDETLRTFLGPPLRRCFMEHYHVTEADTEDMVSCYRTCYMEVGIDHTEVFPGAAESLRYIRAQGGRTAIATMKQPPLARETLRRTGLETLLDYVALVPEHSVGDKAELVEECLAHLDCGDRHKAVLLGDTPYDGLAAARTGIFFAAAGWGGSLNERECAAYGRICVYAEKPQHMWDFIRRVL</sequence>
<dbReference type="Pfam" id="PF13419">
    <property type="entry name" value="HAD_2"/>
    <property type="match status" value="1"/>
</dbReference>
<evidence type="ECO:0000313" key="2">
    <source>
        <dbReference type="Proteomes" id="UP000003639"/>
    </source>
</evidence>
<dbReference type="SFLD" id="SFLDG01129">
    <property type="entry name" value="C1.5:_HAD__Beta-PGM__Phosphata"/>
    <property type="match status" value="1"/>
</dbReference>
<dbReference type="PANTHER" id="PTHR43434">
    <property type="entry name" value="PHOSPHOGLYCOLATE PHOSPHATASE"/>
    <property type="match status" value="1"/>
</dbReference>
<dbReference type="Gene3D" id="3.40.50.1000">
    <property type="entry name" value="HAD superfamily/HAD-like"/>
    <property type="match status" value="1"/>
</dbReference>
<dbReference type="SUPFAM" id="SSF56784">
    <property type="entry name" value="HAD-like"/>
    <property type="match status" value="1"/>
</dbReference>
<comment type="caution">
    <text evidence="1">The sequence shown here is derived from an EMBL/GenBank/DDBJ whole genome shotgun (WGS) entry which is preliminary data.</text>
</comment>
<evidence type="ECO:0000313" key="1">
    <source>
        <dbReference type="EMBL" id="EDM98771.1"/>
    </source>
</evidence>
<dbReference type="SFLD" id="SFLDS00003">
    <property type="entry name" value="Haloacid_Dehalogenase"/>
    <property type="match status" value="1"/>
</dbReference>
<dbReference type="AlphaFoldDB" id="A6NZC2"/>
<protein>
    <submittedName>
        <fullName evidence="1">Haloacid dehalogenase-like hydrolase</fullName>
    </submittedName>
</protein>
<dbReference type="PANTHER" id="PTHR43434:SF1">
    <property type="entry name" value="PHOSPHOGLYCOLATE PHOSPHATASE"/>
    <property type="match status" value="1"/>
</dbReference>
<accession>A6NZC2</accession>
<keyword evidence="1" id="KW-0378">Hydrolase</keyword>
<proteinExistence type="predicted"/>
<keyword evidence="2" id="KW-1185">Reference proteome</keyword>
<dbReference type="InterPro" id="IPR023198">
    <property type="entry name" value="PGP-like_dom2"/>
</dbReference>
<name>A6NZC2_9FIRM</name>
<dbReference type="InterPro" id="IPR036412">
    <property type="entry name" value="HAD-like_sf"/>
</dbReference>
<organism evidence="1 2">
    <name type="scientific">Pseudoflavonifractor capillosus ATCC 29799</name>
    <dbReference type="NCBI Taxonomy" id="411467"/>
    <lineage>
        <taxon>Bacteria</taxon>
        <taxon>Bacillati</taxon>
        <taxon>Bacillota</taxon>
        <taxon>Clostridia</taxon>
        <taxon>Eubacteriales</taxon>
        <taxon>Oscillospiraceae</taxon>
        <taxon>Pseudoflavonifractor</taxon>
    </lineage>
</organism>
<dbReference type="GO" id="GO:0005829">
    <property type="term" value="C:cytosol"/>
    <property type="evidence" value="ECO:0007669"/>
    <property type="project" value="TreeGrafter"/>
</dbReference>
<gene>
    <name evidence="1" type="ORF">BACCAP_03573</name>
</gene>
<reference evidence="1 2" key="2">
    <citation type="submission" date="2007-06" db="EMBL/GenBank/DDBJ databases">
        <title>Draft genome sequence of Pseudoflavonifractor capillosus ATCC 29799.</title>
        <authorList>
            <person name="Sudarsanam P."/>
            <person name="Ley R."/>
            <person name="Guruge J."/>
            <person name="Turnbaugh P.J."/>
            <person name="Mahowald M."/>
            <person name="Liep D."/>
            <person name="Gordon J."/>
        </authorList>
    </citation>
    <scope>NUCLEOTIDE SEQUENCE [LARGE SCALE GENOMIC DNA]</scope>
    <source>
        <strain evidence="1 2">ATCC 29799</strain>
    </source>
</reference>
<dbReference type="eggNOG" id="COG0546">
    <property type="taxonomic scope" value="Bacteria"/>
</dbReference>
<reference evidence="1 2" key="1">
    <citation type="submission" date="2007-04" db="EMBL/GenBank/DDBJ databases">
        <authorList>
            <person name="Fulton L."/>
            <person name="Clifton S."/>
            <person name="Fulton B."/>
            <person name="Xu J."/>
            <person name="Minx P."/>
            <person name="Pepin K.H."/>
            <person name="Johnson M."/>
            <person name="Thiruvilangam P."/>
            <person name="Bhonagiri V."/>
            <person name="Nash W.E."/>
            <person name="Mardis E.R."/>
            <person name="Wilson R.K."/>
        </authorList>
    </citation>
    <scope>NUCLEOTIDE SEQUENCE [LARGE SCALE GENOMIC DNA]</scope>
    <source>
        <strain evidence="1 2">ATCC 29799</strain>
    </source>
</reference>
<dbReference type="Gene3D" id="1.10.150.240">
    <property type="entry name" value="Putative phosphatase, domain 2"/>
    <property type="match status" value="1"/>
</dbReference>
<dbReference type="InterPro" id="IPR041492">
    <property type="entry name" value="HAD_2"/>
</dbReference>
<dbReference type="InterPro" id="IPR023214">
    <property type="entry name" value="HAD_sf"/>
</dbReference>
<dbReference type="GO" id="GO:0008967">
    <property type="term" value="F:phosphoglycolate phosphatase activity"/>
    <property type="evidence" value="ECO:0007669"/>
    <property type="project" value="TreeGrafter"/>
</dbReference>
<dbReference type="Proteomes" id="UP000003639">
    <property type="component" value="Unassembled WGS sequence"/>
</dbReference>
<dbReference type="InterPro" id="IPR050155">
    <property type="entry name" value="HAD-like_hydrolase_sf"/>
</dbReference>
<dbReference type="STRING" id="411467.BACCAP_03573"/>
<dbReference type="GO" id="GO:0006281">
    <property type="term" value="P:DNA repair"/>
    <property type="evidence" value="ECO:0007669"/>
    <property type="project" value="TreeGrafter"/>
</dbReference>
<dbReference type="EMBL" id="AAXG02000032">
    <property type="protein sequence ID" value="EDM98771.1"/>
    <property type="molecule type" value="Genomic_DNA"/>
</dbReference>
<dbReference type="RefSeq" id="WP_006574077.1">
    <property type="nucleotide sequence ID" value="NZ_AAXG02000032.1"/>
</dbReference>
<dbReference type="OrthoDB" id="9792518at2"/>